<dbReference type="AlphaFoldDB" id="B7CBQ6"/>
<proteinExistence type="predicted"/>
<dbReference type="Proteomes" id="UP000004315">
    <property type="component" value="Unassembled WGS sequence"/>
</dbReference>
<evidence type="ECO:0000313" key="2">
    <source>
        <dbReference type="Proteomes" id="UP000004315"/>
    </source>
</evidence>
<accession>B7CBQ6</accession>
<protein>
    <recommendedName>
        <fullName evidence="3">Abortive infection protein AbiGI</fullName>
    </recommendedName>
</protein>
<sequence length="215" mass="24903">MKSIYILANIKYNVSENVKGGESVEGVMDSKKIEVLNVKKLKNVNVSRQSIYNFIKRNCMEKVGPGIYISKDVLEDEAYVLSQRCPKGVISHDDALYYYGLVDREPFVHCITIYSGYNPSALTNSGYKVYTVKKELLDLGKTTITNQFGHEIPMYDLERTICDLVRSRRNFEIQDFNMAIKTYLQRSDKDLNCLMVYAKAFRIEKIIRQYMEVLL</sequence>
<evidence type="ECO:0000313" key="1">
    <source>
        <dbReference type="EMBL" id="EEC89805.1"/>
    </source>
</evidence>
<keyword evidence="2" id="KW-1185">Reference proteome</keyword>
<dbReference type="eggNOG" id="COG5340">
    <property type="taxonomic scope" value="Bacteria"/>
</dbReference>
<reference evidence="1 2" key="1">
    <citation type="submission" date="2008-11" db="EMBL/GenBank/DDBJ databases">
        <title>Draft genome sequence of Eubacterium biforme (DSM 3989).</title>
        <authorList>
            <person name="Sudarsanam P."/>
            <person name="Ley R."/>
            <person name="Guruge J."/>
            <person name="Turnbaugh P.J."/>
            <person name="Mahowald M."/>
            <person name="Liep D."/>
            <person name="Gordon J."/>
        </authorList>
    </citation>
    <scope>NUCLEOTIDE SEQUENCE [LARGE SCALE GENOMIC DNA]</scope>
    <source>
        <strain evidence="1 2">DSM 3989</strain>
    </source>
</reference>
<organism evidence="1 2">
    <name type="scientific">Holdemanella biformis DSM 3989</name>
    <dbReference type="NCBI Taxonomy" id="518637"/>
    <lineage>
        <taxon>Bacteria</taxon>
        <taxon>Bacillati</taxon>
        <taxon>Bacillota</taxon>
        <taxon>Erysipelotrichia</taxon>
        <taxon>Erysipelotrichales</taxon>
        <taxon>Erysipelotrichaceae</taxon>
        <taxon>Holdemanella</taxon>
    </lineage>
</organism>
<gene>
    <name evidence="1" type="ORF">EUBIFOR_01631</name>
</gene>
<dbReference type="EMBL" id="ABYT01000089">
    <property type="protein sequence ID" value="EEC89805.1"/>
    <property type="molecule type" value="Genomic_DNA"/>
</dbReference>
<dbReference type="HOGENOM" id="CLU_089333_1_2_9"/>
<comment type="caution">
    <text evidence="1">The sequence shown here is derived from an EMBL/GenBank/DDBJ whole genome shotgun (WGS) entry which is preliminary data.</text>
</comment>
<name>B7CBQ6_9FIRM</name>
<evidence type="ECO:0008006" key="3">
    <source>
        <dbReference type="Google" id="ProtNLM"/>
    </source>
</evidence>